<evidence type="ECO:0000313" key="3">
    <source>
        <dbReference type="EMBL" id="XDJ72568.1"/>
    </source>
</evidence>
<evidence type="ECO:0000313" key="5">
    <source>
        <dbReference type="EMBL" id="XDJ88167.1"/>
    </source>
</evidence>
<dbReference type="EMBL" id="CP158271">
    <property type="protein sequence ID" value="XDJ92775.1"/>
    <property type="molecule type" value="Genomic_DNA"/>
</dbReference>
<dbReference type="EMBL" id="CP158263">
    <property type="protein sequence ID" value="XDJ72568.1"/>
    <property type="molecule type" value="Genomic_DNA"/>
</dbReference>
<name>A0AB39FGV9_9BURK</name>
<sequence length="304" mass="34132">MLIEQSFFSLPEILHGSGYQTQSYESGIVSALTLSLLQVLNGRNVPNPIGCLQSERLYRIDGIYQQGGQPRYLRADLFANVDRLYVANKRLSQYGWRHHLWLECKFLRGQAGEEGNRHAGNKSPATGAILADLLRLALLVPETKPKTYSSRYFLHVYDADPKFYLTFRGRPWSRNLVTVGEQVVHVSSLEQEPAAVKRLIGDLPGLDVKLKVTNFHAGPLHIEHRPVYWCWLTRIDKVEATLGQHTVTIDLDRTIAQSESGLAEIAAFVAQRLAILPESPDTQPPRPDEQEDAPVDGNEVEVAD</sequence>
<dbReference type="EMBL" id="CP158269">
    <property type="protein sequence ID" value="XDJ88167.1"/>
    <property type="molecule type" value="Genomic_DNA"/>
</dbReference>
<dbReference type="AlphaFoldDB" id="A0AB39FGV9"/>
<dbReference type="RefSeq" id="WP_368648361.1">
    <property type="nucleotide sequence ID" value="NZ_CP158258.1"/>
</dbReference>
<gene>
    <name evidence="2" type="ORF">ABRY90_09075</name>
    <name evidence="7" type="ORF">ABRY95_10285</name>
    <name evidence="5" type="ORF">ABRY98_00885</name>
    <name evidence="8" type="ORF">ABRZ05_01770</name>
    <name evidence="3" type="ORF">ABRZ06_03465</name>
    <name evidence="4" type="ORF">ABRZ10_03230</name>
    <name evidence="9" type="ORF">ABRZ11_01430</name>
    <name evidence="6" type="ORF">ABRZ12_07520</name>
</gene>
<dbReference type="EMBL" id="CP158258">
    <property type="protein sequence ID" value="XDJ57433.1"/>
    <property type="molecule type" value="Genomic_DNA"/>
</dbReference>
<protein>
    <recommendedName>
        <fullName evidence="10">WYL domain-containing protein</fullName>
    </recommendedName>
</protein>
<dbReference type="EMBL" id="CP158265">
    <property type="protein sequence ID" value="XDJ77834.1"/>
    <property type="molecule type" value="Genomic_DNA"/>
</dbReference>
<reference evidence="4" key="1">
    <citation type="submission" date="2024-05" db="EMBL/GenBank/DDBJ databases">
        <authorList>
            <person name="Luo Y.-C."/>
            <person name="Nicholds J."/>
            <person name="Mortimer T."/>
            <person name="Maboni G."/>
        </authorList>
    </citation>
    <scope>NUCLEOTIDE SEQUENCE</scope>
    <source>
        <strain evidence="8">124370</strain>
        <strain evidence="9">124566</strain>
        <strain evidence="7">124953</strain>
        <strain evidence="6">130308</strain>
        <strain evidence="5">130416</strain>
        <strain evidence="4">143769</strain>
        <strain evidence="3">143936</strain>
        <strain evidence="2">148131</strain>
    </source>
</reference>
<dbReference type="EMBL" id="CP158270">
    <property type="protein sequence ID" value="XDJ89542.1"/>
    <property type="molecule type" value="Genomic_DNA"/>
</dbReference>
<feature type="region of interest" description="Disordered" evidence="1">
    <location>
        <begin position="276"/>
        <end position="304"/>
    </location>
</feature>
<evidence type="ECO:0000313" key="7">
    <source>
        <dbReference type="EMBL" id="XDJ92775.1"/>
    </source>
</evidence>
<evidence type="ECO:0000313" key="2">
    <source>
        <dbReference type="EMBL" id="XDJ57433.1"/>
    </source>
</evidence>
<evidence type="ECO:0000313" key="4">
    <source>
        <dbReference type="EMBL" id="XDJ77834.1"/>
    </source>
</evidence>
<evidence type="ECO:0000313" key="9">
    <source>
        <dbReference type="EMBL" id="XDJ99125.1"/>
    </source>
</evidence>
<evidence type="ECO:0000313" key="8">
    <source>
        <dbReference type="EMBL" id="XDJ96478.1"/>
    </source>
</evidence>
<evidence type="ECO:0008006" key="10">
    <source>
        <dbReference type="Google" id="ProtNLM"/>
    </source>
</evidence>
<accession>A0AB39FGV9</accession>
<evidence type="ECO:0000256" key="1">
    <source>
        <dbReference type="SAM" id="MobiDB-lite"/>
    </source>
</evidence>
<feature type="compositionally biased region" description="Acidic residues" evidence="1">
    <location>
        <begin position="289"/>
        <end position="304"/>
    </location>
</feature>
<organism evidence="4">
    <name type="scientific">Castellaniella ginsengisoli</name>
    <dbReference type="NCBI Taxonomy" id="546114"/>
    <lineage>
        <taxon>Bacteria</taxon>
        <taxon>Pseudomonadati</taxon>
        <taxon>Pseudomonadota</taxon>
        <taxon>Betaproteobacteria</taxon>
        <taxon>Burkholderiales</taxon>
        <taxon>Alcaligenaceae</taxon>
        <taxon>Castellaniella</taxon>
    </lineage>
</organism>
<dbReference type="EMBL" id="CP158273">
    <property type="protein sequence ID" value="XDJ96478.1"/>
    <property type="molecule type" value="Genomic_DNA"/>
</dbReference>
<evidence type="ECO:0000313" key="6">
    <source>
        <dbReference type="EMBL" id="XDJ89542.1"/>
    </source>
</evidence>
<proteinExistence type="predicted"/>
<dbReference type="EMBL" id="CP158272">
    <property type="protein sequence ID" value="XDJ99125.1"/>
    <property type="molecule type" value="Genomic_DNA"/>
</dbReference>